<evidence type="ECO:0008006" key="3">
    <source>
        <dbReference type="Google" id="ProtNLM"/>
    </source>
</evidence>
<gene>
    <name evidence="1" type="ORF">A3J59_05140</name>
</gene>
<dbReference type="PANTHER" id="PTHR15394">
    <property type="entry name" value="SERINE HYDROLASE RBBP9"/>
    <property type="match status" value="1"/>
</dbReference>
<reference evidence="1 2" key="1">
    <citation type="journal article" date="2016" name="Nat. Commun.">
        <title>Thousands of microbial genomes shed light on interconnected biogeochemical processes in an aquifer system.</title>
        <authorList>
            <person name="Anantharaman K."/>
            <person name="Brown C.T."/>
            <person name="Hug L.A."/>
            <person name="Sharon I."/>
            <person name="Castelle C.J."/>
            <person name="Probst A.J."/>
            <person name="Thomas B.C."/>
            <person name="Singh A."/>
            <person name="Wilkins M.J."/>
            <person name="Karaoz U."/>
            <person name="Brodie E.L."/>
            <person name="Williams K.H."/>
            <person name="Hubbard S.S."/>
            <person name="Banfield J.F."/>
        </authorList>
    </citation>
    <scope>NUCLEOTIDE SEQUENCE [LARGE SCALE GENOMIC DNA]</scope>
</reference>
<dbReference type="SUPFAM" id="SSF53474">
    <property type="entry name" value="alpha/beta-Hydrolases"/>
    <property type="match status" value="1"/>
</dbReference>
<dbReference type="InterPro" id="IPR029058">
    <property type="entry name" value="AB_hydrolase_fold"/>
</dbReference>
<dbReference type="Gene3D" id="3.40.50.1820">
    <property type="entry name" value="alpha/beta hydrolase"/>
    <property type="match status" value="1"/>
</dbReference>
<dbReference type="InterPro" id="IPR010662">
    <property type="entry name" value="RBBP9/YdeN"/>
</dbReference>
<dbReference type="Pfam" id="PF06821">
    <property type="entry name" value="Ser_hydrolase"/>
    <property type="match status" value="1"/>
</dbReference>
<dbReference type="GO" id="GO:0016787">
    <property type="term" value="F:hydrolase activity"/>
    <property type="evidence" value="ECO:0007669"/>
    <property type="project" value="InterPro"/>
</dbReference>
<dbReference type="EMBL" id="MHIL01000012">
    <property type="protein sequence ID" value="OGY51885.1"/>
    <property type="molecule type" value="Genomic_DNA"/>
</dbReference>
<dbReference type="Proteomes" id="UP000177310">
    <property type="component" value="Unassembled WGS sequence"/>
</dbReference>
<accession>A0A1G1YHQ1</accession>
<dbReference type="AlphaFoldDB" id="A0A1G1YHQ1"/>
<protein>
    <recommendedName>
        <fullName evidence="3">Serine hydrolase family protein</fullName>
    </recommendedName>
</protein>
<comment type="caution">
    <text evidence="1">The sequence shown here is derived from an EMBL/GenBank/DDBJ whole genome shotgun (WGS) entry which is preliminary data.</text>
</comment>
<evidence type="ECO:0000313" key="2">
    <source>
        <dbReference type="Proteomes" id="UP000177310"/>
    </source>
</evidence>
<evidence type="ECO:0000313" key="1">
    <source>
        <dbReference type="EMBL" id="OGY51885.1"/>
    </source>
</evidence>
<sequence length="199" mass="22269">MADAKVFLVHGWDGSPANNWFPWLKRELEQRGFLVSAPAMPHPRMPTIEDWVSHLSATVGKPDEDTYLIGHSMGCQAIARYLERLPARATVGGAVFVAGFLKRLTNIGDSPEEKAVEREWLQTPLDLKKVKNHLSQSVAIFSDDDPWVPLDNQNDFKDELGSSIIIEHAKRHFSNEAGIKELPAALDAVLTMTRDRSQD</sequence>
<name>A0A1G1YHQ1_9BACT</name>
<dbReference type="PANTHER" id="PTHR15394:SF3">
    <property type="entry name" value="SERINE HYDROLASE RBBP9"/>
    <property type="match status" value="1"/>
</dbReference>
<proteinExistence type="predicted"/>
<organism evidence="1 2">
    <name type="scientific">Candidatus Buchananbacteria bacterium RIFCSPHIGHO2_02_FULL_56_16</name>
    <dbReference type="NCBI Taxonomy" id="1797542"/>
    <lineage>
        <taxon>Bacteria</taxon>
        <taxon>Candidatus Buchananiibacteriota</taxon>
    </lineage>
</organism>